<dbReference type="EMBL" id="GBXM01074830">
    <property type="protein sequence ID" value="JAH33747.1"/>
    <property type="molecule type" value="Transcribed_RNA"/>
</dbReference>
<proteinExistence type="predicted"/>
<reference evidence="1" key="1">
    <citation type="submission" date="2014-11" db="EMBL/GenBank/DDBJ databases">
        <authorList>
            <person name="Amaro Gonzalez C."/>
        </authorList>
    </citation>
    <scope>NUCLEOTIDE SEQUENCE</scope>
</reference>
<protein>
    <submittedName>
        <fullName evidence="1">Uncharacterized protein</fullName>
    </submittedName>
</protein>
<organism evidence="1">
    <name type="scientific">Anguilla anguilla</name>
    <name type="common">European freshwater eel</name>
    <name type="synonym">Muraena anguilla</name>
    <dbReference type="NCBI Taxonomy" id="7936"/>
    <lineage>
        <taxon>Eukaryota</taxon>
        <taxon>Metazoa</taxon>
        <taxon>Chordata</taxon>
        <taxon>Craniata</taxon>
        <taxon>Vertebrata</taxon>
        <taxon>Euteleostomi</taxon>
        <taxon>Actinopterygii</taxon>
        <taxon>Neopterygii</taxon>
        <taxon>Teleostei</taxon>
        <taxon>Anguilliformes</taxon>
        <taxon>Anguillidae</taxon>
        <taxon>Anguilla</taxon>
    </lineage>
</organism>
<sequence length="51" mass="6442">MKEMCAYISNKFGTIMTIFFTMKLMRNYNSYLHEEPFIKMYYLNIYFHYFI</sequence>
<reference evidence="1" key="2">
    <citation type="journal article" date="2015" name="Fish Shellfish Immunol.">
        <title>Early steps in the European eel (Anguilla anguilla)-Vibrio vulnificus interaction in the gills: Role of the RtxA13 toxin.</title>
        <authorList>
            <person name="Callol A."/>
            <person name="Pajuelo D."/>
            <person name="Ebbesson L."/>
            <person name="Teles M."/>
            <person name="MacKenzie S."/>
            <person name="Amaro C."/>
        </authorList>
    </citation>
    <scope>NUCLEOTIDE SEQUENCE</scope>
</reference>
<accession>A0A0E9RY17</accession>
<dbReference type="AlphaFoldDB" id="A0A0E9RY17"/>
<name>A0A0E9RY17_ANGAN</name>
<evidence type="ECO:0000313" key="1">
    <source>
        <dbReference type="EMBL" id="JAH33747.1"/>
    </source>
</evidence>